<accession>A0A4U6SPQ6</accession>
<reference evidence="2" key="1">
    <citation type="submission" date="2019-03" db="EMBL/GenBank/DDBJ databases">
        <title>WGS assembly of Setaria viridis.</title>
        <authorList>
            <person name="Huang P."/>
            <person name="Jenkins J."/>
            <person name="Grimwood J."/>
            <person name="Barry K."/>
            <person name="Healey A."/>
            <person name="Mamidi S."/>
            <person name="Sreedasyam A."/>
            <person name="Shu S."/>
            <person name="Feldman M."/>
            <person name="Wu J."/>
            <person name="Yu Y."/>
            <person name="Chen C."/>
            <person name="Johnson J."/>
            <person name="Rokhsar D."/>
            <person name="Baxter I."/>
            <person name="Schmutz J."/>
            <person name="Brutnell T."/>
            <person name="Kellogg E."/>
        </authorList>
    </citation>
    <scope>NUCLEOTIDE SEQUENCE [LARGE SCALE GENOMIC DNA]</scope>
</reference>
<evidence type="ECO:0000256" key="1">
    <source>
        <dbReference type="SAM" id="MobiDB-lite"/>
    </source>
</evidence>
<gene>
    <name evidence="2" type="ORF">SEVIR_9G018850v2</name>
</gene>
<dbReference type="EMBL" id="CM016560">
    <property type="protein sequence ID" value="TKV90290.1"/>
    <property type="molecule type" value="Genomic_DNA"/>
</dbReference>
<dbReference type="Proteomes" id="UP000298652">
    <property type="component" value="Chromosome 9"/>
</dbReference>
<evidence type="ECO:0000313" key="3">
    <source>
        <dbReference type="Proteomes" id="UP000298652"/>
    </source>
</evidence>
<evidence type="ECO:0000313" key="2">
    <source>
        <dbReference type="EMBL" id="TKV90290.1"/>
    </source>
</evidence>
<proteinExistence type="predicted"/>
<name>A0A4U6SPQ6_SETVI</name>
<protein>
    <submittedName>
        <fullName evidence="2">Uncharacterized protein</fullName>
    </submittedName>
</protein>
<organism evidence="2 3">
    <name type="scientific">Setaria viridis</name>
    <name type="common">Green bristlegrass</name>
    <name type="synonym">Setaria italica subsp. viridis</name>
    <dbReference type="NCBI Taxonomy" id="4556"/>
    <lineage>
        <taxon>Eukaryota</taxon>
        <taxon>Viridiplantae</taxon>
        <taxon>Streptophyta</taxon>
        <taxon>Embryophyta</taxon>
        <taxon>Tracheophyta</taxon>
        <taxon>Spermatophyta</taxon>
        <taxon>Magnoliopsida</taxon>
        <taxon>Liliopsida</taxon>
        <taxon>Poales</taxon>
        <taxon>Poaceae</taxon>
        <taxon>PACMAD clade</taxon>
        <taxon>Panicoideae</taxon>
        <taxon>Panicodae</taxon>
        <taxon>Paniceae</taxon>
        <taxon>Cenchrinae</taxon>
        <taxon>Setaria</taxon>
    </lineage>
</organism>
<sequence>MLRDHPELIVLLRRQHALELLCDGKPVQAQQYYFFSILGATWLHRRTPLLDKLVSDLGKTLAAAVAAVGEPTDPSLDLPAERRRTCRDVWDYLRVYFPEFDRRAEAAAWMARSRGVLYTAAAFGEVVSEIGKQYRCLVCHQPLSFCNVPDQRLTEHLHDHCPAVTPALRSRLPRANRPPWHAASEAKRRRHK</sequence>
<feature type="region of interest" description="Disordered" evidence="1">
    <location>
        <begin position="173"/>
        <end position="192"/>
    </location>
</feature>
<dbReference type="AlphaFoldDB" id="A0A4U6SPQ6"/>
<dbReference type="Gramene" id="TKV90290">
    <property type="protein sequence ID" value="TKV90290"/>
    <property type="gene ID" value="SEVIR_9G018850v2"/>
</dbReference>
<keyword evidence="3" id="KW-1185">Reference proteome</keyword>